<dbReference type="AlphaFoldDB" id="U4LG91"/>
<reference evidence="1 2" key="1">
    <citation type="journal article" date="2013" name="PLoS Genet.">
        <title>The genome and development-dependent transcriptomes of Pyronema confluens: a window into fungal evolution.</title>
        <authorList>
            <person name="Traeger S."/>
            <person name="Altegoer F."/>
            <person name="Freitag M."/>
            <person name="Gabaldon T."/>
            <person name="Kempken F."/>
            <person name="Kumar A."/>
            <person name="Marcet-Houben M."/>
            <person name="Poggeler S."/>
            <person name="Stajich J.E."/>
            <person name="Nowrousian M."/>
        </authorList>
    </citation>
    <scope>NUCLEOTIDE SEQUENCE [LARGE SCALE GENOMIC DNA]</scope>
    <source>
        <strain evidence="2">CBS 100304</strain>
        <tissue evidence="1">Vegetative mycelium</tissue>
    </source>
</reference>
<sequence length="31" mass="3726">MLMKDPSDNWWWQLNTNALTRLSIISYMISP</sequence>
<name>U4LG91_PYROM</name>
<evidence type="ECO:0000313" key="1">
    <source>
        <dbReference type="EMBL" id="CCX10634.1"/>
    </source>
</evidence>
<dbReference type="Proteomes" id="UP000018144">
    <property type="component" value="Unassembled WGS sequence"/>
</dbReference>
<keyword evidence="2" id="KW-1185">Reference proteome</keyword>
<protein>
    <submittedName>
        <fullName evidence="1">Uncharacterized protein</fullName>
    </submittedName>
</protein>
<accession>U4LG91</accession>
<proteinExistence type="predicted"/>
<evidence type="ECO:0000313" key="2">
    <source>
        <dbReference type="Proteomes" id="UP000018144"/>
    </source>
</evidence>
<gene>
    <name evidence="1" type="ORF">PCON_10228</name>
</gene>
<organism evidence="1 2">
    <name type="scientific">Pyronema omphalodes (strain CBS 100304)</name>
    <name type="common">Pyronema confluens</name>
    <dbReference type="NCBI Taxonomy" id="1076935"/>
    <lineage>
        <taxon>Eukaryota</taxon>
        <taxon>Fungi</taxon>
        <taxon>Dikarya</taxon>
        <taxon>Ascomycota</taxon>
        <taxon>Pezizomycotina</taxon>
        <taxon>Pezizomycetes</taxon>
        <taxon>Pezizales</taxon>
        <taxon>Pyronemataceae</taxon>
        <taxon>Pyronema</taxon>
    </lineage>
</organism>
<dbReference type="EMBL" id="HF935554">
    <property type="protein sequence ID" value="CCX10634.1"/>
    <property type="molecule type" value="Genomic_DNA"/>
</dbReference>